<dbReference type="Proteomes" id="UP001139887">
    <property type="component" value="Unassembled WGS sequence"/>
</dbReference>
<protein>
    <submittedName>
        <fullName evidence="1">Uncharacterized protein</fullName>
    </submittedName>
</protein>
<accession>A0A9W8I6Z6</accession>
<reference evidence="1" key="1">
    <citation type="submission" date="2022-07" db="EMBL/GenBank/DDBJ databases">
        <title>Phylogenomic reconstructions and comparative analyses of Kickxellomycotina fungi.</title>
        <authorList>
            <person name="Reynolds N.K."/>
            <person name="Stajich J.E."/>
            <person name="Barry K."/>
            <person name="Grigoriev I.V."/>
            <person name="Crous P."/>
            <person name="Smith M.E."/>
        </authorList>
    </citation>
    <scope>NUCLEOTIDE SEQUENCE</scope>
    <source>
        <strain evidence="1">NRRL 1566</strain>
    </source>
</reference>
<organism evidence="1 2">
    <name type="scientific">Coemansia brasiliensis</name>
    <dbReference type="NCBI Taxonomy" id="2650707"/>
    <lineage>
        <taxon>Eukaryota</taxon>
        <taxon>Fungi</taxon>
        <taxon>Fungi incertae sedis</taxon>
        <taxon>Zoopagomycota</taxon>
        <taxon>Kickxellomycotina</taxon>
        <taxon>Kickxellomycetes</taxon>
        <taxon>Kickxellales</taxon>
        <taxon>Kickxellaceae</taxon>
        <taxon>Coemansia</taxon>
    </lineage>
</organism>
<keyword evidence="2" id="KW-1185">Reference proteome</keyword>
<name>A0A9W8I6Z6_9FUNG</name>
<evidence type="ECO:0000313" key="1">
    <source>
        <dbReference type="EMBL" id="KAJ2849577.1"/>
    </source>
</evidence>
<comment type="caution">
    <text evidence="1">The sequence shown here is derived from an EMBL/GenBank/DDBJ whole genome shotgun (WGS) entry which is preliminary data.</text>
</comment>
<dbReference type="AlphaFoldDB" id="A0A9W8I6Z6"/>
<proteinExistence type="predicted"/>
<dbReference type="EMBL" id="JANBUW010000070">
    <property type="protein sequence ID" value="KAJ2849577.1"/>
    <property type="molecule type" value="Genomic_DNA"/>
</dbReference>
<sequence>MYQLRAQMKKYKSIEPLYRTNIFIQVYMNVNIPTLPSTIHVCINNTDTFGDVLNRIIDDETRSNAINHNIRFRDLRIWTFKTNCPMENNENVFARYSPSFDGSLFIQYNS</sequence>
<evidence type="ECO:0000313" key="2">
    <source>
        <dbReference type="Proteomes" id="UP001139887"/>
    </source>
</evidence>
<gene>
    <name evidence="1" type="ORF">IWW36_002533</name>
</gene>